<dbReference type="InterPro" id="IPR052157">
    <property type="entry name" value="BCAA_transport_permease"/>
</dbReference>
<feature type="transmembrane region" description="Helical" evidence="9">
    <location>
        <begin position="353"/>
        <end position="372"/>
    </location>
</feature>
<evidence type="ECO:0000256" key="3">
    <source>
        <dbReference type="ARBA" id="ARBA00022475"/>
    </source>
</evidence>
<dbReference type="GO" id="GO:0022857">
    <property type="term" value="F:transmembrane transporter activity"/>
    <property type="evidence" value="ECO:0007669"/>
    <property type="project" value="InterPro"/>
</dbReference>
<dbReference type="PANTHER" id="PTHR11795:SF447">
    <property type="entry name" value="ABC TRANSPORTER PERMEASE PROTEIN"/>
    <property type="match status" value="1"/>
</dbReference>
<dbReference type="EMBL" id="UINC01009748">
    <property type="protein sequence ID" value="SVA43653.1"/>
    <property type="molecule type" value="Genomic_DNA"/>
</dbReference>
<dbReference type="InterPro" id="IPR017779">
    <property type="entry name" value="ABC_UrtB_bac"/>
</dbReference>
<evidence type="ECO:0000256" key="7">
    <source>
        <dbReference type="ARBA" id="ARBA00023136"/>
    </source>
</evidence>
<feature type="transmembrane region" description="Helical" evidence="9">
    <location>
        <begin position="448"/>
        <end position="466"/>
    </location>
</feature>
<feature type="transmembrane region" description="Helical" evidence="9">
    <location>
        <begin position="575"/>
        <end position="601"/>
    </location>
</feature>
<comment type="similarity">
    <text evidence="8">Belongs to the binding-protein-dependent transport system permease family. LivHM subfamily.</text>
</comment>
<evidence type="ECO:0000256" key="2">
    <source>
        <dbReference type="ARBA" id="ARBA00022448"/>
    </source>
</evidence>
<organism evidence="10">
    <name type="scientific">marine metagenome</name>
    <dbReference type="NCBI Taxonomy" id="408172"/>
    <lineage>
        <taxon>unclassified sequences</taxon>
        <taxon>metagenomes</taxon>
        <taxon>ecological metagenomes</taxon>
    </lineage>
</organism>
<feature type="transmembrane region" description="Helical" evidence="9">
    <location>
        <begin position="322"/>
        <end position="347"/>
    </location>
</feature>
<evidence type="ECO:0000256" key="5">
    <source>
        <dbReference type="ARBA" id="ARBA00022970"/>
    </source>
</evidence>
<evidence type="ECO:0000313" key="10">
    <source>
        <dbReference type="EMBL" id="SVA43653.1"/>
    </source>
</evidence>
<comment type="subcellular location">
    <subcellularLocation>
        <location evidence="1">Cell membrane</location>
        <topology evidence="1">Multi-pass membrane protein</topology>
    </subcellularLocation>
</comment>
<accession>A0A381VVP7</accession>
<gene>
    <name evidence="10" type="ORF">METZ01_LOCUS96507</name>
</gene>
<evidence type="ECO:0008006" key="11">
    <source>
        <dbReference type="Google" id="ProtNLM"/>
    </source>
</evidence>
<protein>
    <recommendedName>
        <fullName evidence="11">Urea ABC transporter permease subunit UrtB</fullName>
    </recommendedName>
</protein>
<keyword evidence="6 9" id="KW-1133">Transmembrane helix</keyword>
<dbReference type="NCBIfam" id="TIGR03409">
    <property type="entry name" value="urea_trans_UrtB"/>
    <property type="match status" value="1"/>
</dbReference>
<dbReference type="Pfam" id="PF02653">
    <property type="entry name" value="BPD_transp_2"/>
    <property type="match status" value="2"/>
</dbReference>
<keyword evidence="5" id="KW-0029">Amino-acid transport</keyword>
<dbReference type="AlphaFoldDB" id="A0A381VVP7"/>
<name>A0A381VVP7_9ZZZZ</name>
<feature type="transmembrane region" description="Helical" evidence="9">
    <location>
        <begin position="278"/>
        <end position="301"/>
    </location>
</feature>
<feature type="transmembrane region" description="Helical" evidence="9">
    <location>
        <begin position="544"/>
        <end position="563"/>
    </location>
</feature>
<dbReference type="GO" id="GO:0006865">
    <property type="term" value="P:amino acid transport"/>
    <property type="evidence" value="ECO:0007669"/>
    <property type="project" value="UniProtKB-KW"/>
</dbReference>
<feature type="transmembrane region" description="Helical" evidence="9">
    <location>
        <begin position="613"/>
        <end position="637"/>
    </location>
</feature>
<dbReference type="CDD" id="cd06582">
    <property type="entry name" value="TM_PBP1_LivH_like"/>
    <property type="match status" value="1"/>
</dbReference>
<evidence type="ECO:0000256" key="9">
    <source>
        <dbReference type="SAM" id="Phobius"/>
    </source>
</evidence>
<keyword evidence="2" id="KW-0813">Transport</keyword>
<reference evidence="10" key="1">
    <citation type="submission" date="2018-05" db="EMBL/GenBank/DDBJ databases">
        <authorList>
            <person name="Lanie J.A."/>
            <person name="Ng W.-L."/>
            <person name="Kazmierczak K.M."/>
            <person name="Andrzejewski T.M."/>
            <person name="Davidsen T.M."/>
            <person name="Wayne K.J."/>
            <person name="Tettelin H."/>
            <person name="Glass J.I."/>
            <person name="Rusch D."/>
            <person name="Podicherti R."/>
            <person name="Tsui H.-C.T."/>
            <person name="Winkler M.E."/>
        </authorList>
    </citation>
    <scope>NUCLEOTIDE SEQUENCE</scope>
</reference>
<evidence type="ECO:0000256" key="6">
    <source>
        <dbReference type="ARBA" id="ARBA00022989"/>
    </source>
</evidence>
<keyword evidence="7 9" id="KW-0472">Membrane</keyword>
<evidence type="ECO:0000256" key="1">
    <source>
        <dbReference type="ARBA" id="ARBA00004651"/>
    </source>
</evidence>
<dbReference type="InterPro" id="IPR001851">
    <property type="entry name" value="ABC_transp_permease"/>
</dbReference>
<proteinExistence type="inferred from homology"/>
<evidence type="ECO:0000256" key="8">
    <source>
        <dbReference type="ARBA" id="ARBA00037998"/>
    </source>
</evidence>
<dbReference type="PANTHER" id="PTHR11795">
    <property type="entry name" value="BRANCHED-CHAIN AMINO ACID TRANSPORT SYSTEM PERMEASE PROTEIN LIVH"/>
    <property type="match status" value="1"/>
</dbReference>
<evidence type="ECO:0000256" key="4">
    <source>
        <dbReference type="ARBA" id="ARBA00022692"/>
    </source>
</evidence>
<keyword evidence="3" id="KW-1003">Cell membrane</keyword>
<feature type="transmembrane region" description="Helical" evidence="9">
    <location>
        <begin position="412"/>
        <end position="436"/>
    </location>
</feature>
<keyword evidence="4 9" id="KW-0812">Transmembrane</keyword>
<dbReference type="GO" id="GO:0005886">
    <property type="term" value="C:plasma membrane"/>
    <property type="evidence" value="ECO:0007669"/>
    <property type="project" value="UniProtKB-SubCell"/>
</dbReference>
<feature type="transmembrane region" description="Helical" evidence="9">
    <location>
        <begin position="492"/>
        <end position="510"/>
    </location>
</feature>
<sequence length="653" mass="71699">MRYSLAFFMAVVTGWTLSQPVAAADSSTDTSSDVALLEQMAKLAGDDAAARKQALFDLAKTGDSRLEEFLENYRGGSVYLWNEQIVVCTETEEDEDFNELAPLTHPLTGEPVLGDDGKQAKPDVLDLGDISPSRDERKVAAQAKFFLRLFSLDAEVRLSGAKKCGDPPYNIDAVELLGEIAQKDSDNKIRYTARESQLLIQLSGQVPEQNTEERIEAIRQLGEIKSLRALPRLEALINELESSESVDLSMQQACRQSLRDIQSHQKTVDRFSNVFRGLSLGSVLILMALGLAITFGLMGVINMAHGELMMIGAYTTYEIQHMFVNGMTITLDSIILLAAAFGFLYLSQNRHKWVSYIGTIGTTISLAVFLVLFMGRISLLPIGFTIGPMPNLDQAVSMNLFHVNVARLGFDFYYLIALPAAFLAAAVVGVFMEGLVVRHLYRRPLESLLATWGIGLVLIQIARIRYGDNIGVNAPEWARGSLEVMQDVNLPYARIFIMGLCLLAVLMVLWQMNHTRIGLHIRATMQSRDMARSLGVNTRRVDRFTFAFGAGLAGVAGYAWTLIGGVTPDMGQTNFIVDSFLVVVVGGVGELLGVVFSGLGIGLLTKVVEPMQFWGFTVGAIWAKVFVLVCVVAFIQFKPAGLFAPKGRLADDR</sequence>